<evidence type="ECO:0000259" key="10">
    <source>
        <dbReference type="Pfam" id="PF21082"/>
    </source>
</evidence>
<dbReference type="SUPFAM" id="SSF82861">
    <property type="entry name" value="Mechanosensitive channel protein MscS (YggB), transmembrane region"/>
    <property type="match status" value="1"/>
</dbReference>
<gene>
    <name evidence="12" type="ORF">FM069_02075</name>
</gene>
<dbReference type="InterPro" id="IPR011014">
    <property type="entry name" value="MscS_channel_TM-2"/>
</dbReference>
<keyword evidence="5 8" id="KW-1133">Transmembrane helix</keyword>
<dbReference type="Gene3D" id="1.10.287.1260">
    <property type="match status" value="1"/>
</dbReference>
<feature type="transmembrane region" description="Helical" evidence="8">
    <location>
        <begin position="126"/>
        <end position="149"/>
    </location>
</feature>
<dbReference type="OrthoDB" id="9775207at2"/>
<keyword evidence="3" id="KW-1003">Cell membrane</keyword>
<dbReference type="Gene3D" id="3.30.70.100">
    <property type="match status" value="1"/>
</dbReference>
<evidence type="ECO:0000256" key="1">
    <source>
        <dbReference type="ARBA" id="ARBA00004651"/>
    </source>
</evidence>
<dbReference type="Pfam" id="PF00924">
    <property type="entry name" value="MS_channel_2nd"/>
    <property type="match status" value="1"/>
</dbReference>
<sequence>MENWIFGFDQQRLLDACLVSGVSIVSYLILRAVLGVLSRRLATFSTRHDNAWYGFASEVLANTNRLLLAVFSLQIGLKLVELSPRWESTFNHGWFIALALQLALWVDAGVRLWTVNYINNERHNPVTSVIIAYMVRGALWSVSLLAVLSNLGVNITAFVASLGVGGIAVALAVQTMLSDLFASLSIGVDKPFERGDFVVFGDIAGTIEHIGMKTTRIRSLSGEQIVCSNAELLKQTLHNYKRMAERRIVFGFGLSYRTPVEKVREMPGVVERIIRSTPDTRFDRAHLLAFEQTALRFEVVYIVLTADYNRYMDIQQHINLEIMQALSERDIQFAFPTQNLVMNDPLFAASAAGKERQAAAPRNAPAWQQDGTRRT</sequence>
<feature type="domain" description="Mechanosensitive ion channel MscS" evidence="9">
    <location>
        <begin position="176"/>
        <end position="242"/>
    </location>
</feature>
<reference evidence="12 13" key="1">
    <citation type="submission" date="2019-07" db="EMBL/GenBank/DDBJ databases">
        <title>Pseudomonas mangiferae sp. nov., isolated from bark of mango tree in Thailand.</title>
        <authorList>
            <person name="Srisuk N."/>
            <person name="Anurat P."/>
        </authorList>
    </citation>
    <scope>NUCLEOTIDE SEQUENCE [LARGE SCALE GENOMIC DNA]</scope>
    <source>
        <strain evidence="12 13">DMKU_BBB3-04</strain>
    </source>
</reference>
<dbReference type="PANTHER" id="PTHR30566:SF25">
    <property type="entry name" value="INNER MEMBRANE PROTEIN"/>
    <property type="match status" value="1"/>
</dbReference>
<protein>
    <submittedName>
        <fullName evidence="12">Mechanosensitive ion channel family protein</fullName>
    </submittedName>
</protein>
<keyword evidence="6 8" id="KW-0472">Membrane</keyword>
<keyword evidence="4 8" id="KW-0812">Transmembrane</keyword>
<comment type="subcellular location">
    <subcellularLocation>
        <location evidence="1">Cell membrane</location>
        <topology evidence="1">Multi-pass membrane protein</topology>
    </subcellularLocation>
</comment>
<evidence type="ECO:0000256" key="4">
    <source>
        <dbReference type="ARBA" id="ARBA00022692"/>
    </source>
</evidence>
<dbReference type="InterPro" id="IPR049278">
    <property type="entry name" value="MS_channel_C"/>
</dbReference>
<evidence type="ECO:0000256" key="8">
    <source>
        <dbReference type="SAM" id="Phobius"/>
    </source>
</evidence>
<dbReference type="GO" id="GO:0008381">
    <property type="term" value="F:mechanosensitive monoatomic ion channel activity"/>
    <property type="evidence" value="ECO:0007669"/>
    <property type="project" value="UniProtKB-ARBA"/>
</dbReference>
<keyword evidence="13" id="KW-1185">Reference proteome</keyword>
<evidence type="ECO:0000256" key="3">
    <source>
        <dbReference type="ARBA" id="ARBA00022475"/>
    </source>
</evidence>
<dbReference type="Pfam" id="PF21088">
    <property type="entry name" value="MS_channel_1st"/>
    <property type="match status" value="1"/>
</dbReference>
<dbReference type="InterPro" id="IPR006685">
    <property type="entry name" value="MscS_channel_2nd"/>
</dbReference>
<dbReference type="InterPro" id="IPR011066">
    <property type="entry name" value="MscS_channel_C_sf"/>
</dbReference>
<evidence type="ECO:0000313" key="13">
    <source>
        <dbReference type="Proteomes" id="UP000315235"/>
    </source>
</evidence>
<feature type="transmembrane region" description="Helical" evidence="8">
    <location>
        <begin position="155"/>
        <end position="173"/>
    </location>
</feature>
<evidence type="ECO:0000313" key="12">
    <source>
        <dbReference type="EMBL" id="TRX76829.1"/>
    </source>
</evidence>
<dbReference type="SUPFAM" id="SSF50182">
    <property type="entry name" value="Sm-like ribonucleoproteins"/>
    <property type="match status" value="1"/>
</dbReference>
<evidence type="ECO:0000256" key="6">
    <source>
        <dbReference type="ARBA" id="ARBA00023136"/>
    </source>
</evidence>
<dbReference type="InterPro" id="IPR049142">
    <property type="entry name" value="MS_channel_1st"/>
</dbReference>
<feature type="region of interest" description="Disordered" evidence="7">
    <location>
        <begin position="352"/>
        <end position="375"/>
    </location>
</feature>
<dbReference type="GO" id="GO:0005886">
    <property type="term" value="C:plasma membrane"/>
    <property type="evidence" value="ECO:0007669"/>
    <property type="project" value="UniProtKB-SubCell"/>
</dbReference>
<dbReference type="Gene3D" id="2.30.30.60">
    <property type="match status" value="1"/>
</dbReference>
<organism evidence="12 13">
    <name type="scientific">Pseudomonas mangiferae</name>
    <dbReference type="NCBI Taxonomy" id="2593654"/>
    <lineage>
        <taxon>Bacteria</taxon>
        <taxon>Pseudomonadati</taxon>
        <taxon>Pseudomonadota</taxon>
        <taxon>Gammaproteobacteria</taxon>
        <taxon>Pseudomonadales</taxon>
        <taxon>Pseudomonadaceae</taxon>
        <taxon>Pseudomonas</taxon>
    </lineage>
</organism>
<name>A0A553H4Y1_9PSED</name>
<feature type="domain" description="Mechanosensitive ion channel MscS C-terminal" evidence="10">
    <location>
        <begin position="248"/>
        <end position="333"/>
    </location>
</feature>
<dbReference type="InterPro" id="IPR023408">
    <property type="entry name" value="MscS_beta-dom_sf"/>
</dbReference>
<dbReference type="SUPFAM" id="SSF82689">
    <property type="entry name" value="Mechanosensitive channel protein MscS (YggB), C-terminal domain"/>
    <property type="match status" value="1"/>
</dbReference>
<proteinExistence type="inferred from homology"/>
<dbReference type="Pfam" id="PF21082">
    <property type="entry name" value="MS_channel_3rd"/>
    <property type="match status" value="1"/>
</dbReference>
<evidence type="ECO:0000259" key="11">
    <source>
        <dbReference type="Pfam" id="PF21088"/>
    </source>
</evidence>
<comment type="caution">
    <text evidence="12">The sequence shown here is derived from an EMBL/GenBank/DDBJ whole genome shotgun (WGS) entry which is preliminary data.</text>
</comment>
<evidence type="ECO:0000259" key="9">
    <source>
        <dbReference type="Pfam" id="PF00924"/>
    </source>
</evidence>
<dbReference type="Proteomes" id="UP000315235">
    <property type="component" value="Unassembled WGS sequence"/>
</dbReference>
<dbReference type="RefSeq" id="WP_143486602.1">
    <property type="nucleotide sequence ID" value="NZ_VJOY01000001.1"/>
</dbReference>
<feature type="transmembrane region" description="Helical" evidence="8">
    <location>
        <begin position="12"/>
        <end position="30"/>
    </location>
</feature>
<dbReference type="PANTHER" id="PTHR30566">
    <property type="entry name" value="YNAI-RELATED MECHANOSENSITIVE ION CHANNEL"/>
    <property type="match status" value="1"/>
</dbReference>
<dbReference type="InterPro" id="IPR010920">
    <property type="entry name" value="LSM_dom_sf"/>
</dbReference>
<evidence type="ECO:0000256" key="2">
    <source>
        <dbReference type="ARBA" id="ARBA00008017"/>
    </source>
</evidence>
<dbReference type="EMBL" id="VJOY01000001">
    <property type="protein sequence ID" value="TRX76829.1"/>
    <property type="molecule type" value="Genomic_DNA"/>
</dbReference>
<feature type="domain" description="Mechanosensitive ion channel transmembrane helices 2/3" evidence="11">
    <location>
        <begin position="139"/>
        <end position="174"/>
    </location>
</feature>
<comment type="similarity">
    <text evidence="2">Belongs to the MscS (TC 1.A.23) family.</text>
</comment>
<accession>A0A553H4Y1</accession>
<evidence type="ECO:0000256" key="5">
    <source>
        <dbReference type="ARBA" id="ARBA00022989"/>
    </source>
</evidence>
<evidence type="ECO:0000256" key="7">
    <source>
        <dbReference type="SAM" id="MobiDB-lite"/>
    </source>
</evidence>
<dbReference type="AlphaFoldDB" id="A0A553H4Y1"/>
<feature type="transmembrane region" description="Helical" evidence="8">
    <location>
        <begin position="93"/>
        <end position="114"/>
    </location>
</feature>